<keyword evidence="2" id="KW-1185">Reference proteome</keyword>
<dbReference type="PANTHER" id="PTHR47197">
    <property type="entry name" value="PROTEIN NIRF"/>
    <property type="match status" value="1"/>
</dbReference>
<dbReference type="OrthoDB" id="4331507at2"/>
<comment type="caution">
    <text evidence="1">The sequence shown here is derived from an EMBL/GenBank/DDBJ whole genome shotgun (WGS) entry which is preliminary data.</text>
</comment>
<dbReference type="InterPro" id="IPR011048">
    <property type="entry name" value="Haem_d1_sf"/>
</dbReference>
<accession>A0A4Z0H9Z0</accession>
<dbReference type="SUPFAM" id="SSF51004">
    <property type="entry name" value="C-terminal (heme d1) domain of cytochrome cd1-nitrite reductase"/>
    <property type="match status" value="1"/>
</dbReference>
<reference evidence="1 2" key="1">
    <citation type="submission" date="2019-03" db="EMBL/GenBank/DDBJ databases">
        <authorList>
            <person name="Gonzalez-Pimentel J.L."/>
        </authorList>
    </citation>
    <scope>NUCLEOTIDE SEQUENCE [LARGE SCALE GENOMIC DNA]</scope>
    <source>
        <strain evidence="1 2">JCM 31289</strain>
    </source>
</reference>
<evidence type="ECO:0000313" key="1">
    <source>
        <dbReference type="EMBL" id="TGB10025.1"/>
    </source>
</evidence>
<dbReference type="InterPro" id="IPR051200">
    <property type="entry name" value="Host-pathogen_enzymatic-act"/>
</dbReference>
<dbReference type="AlphaFoldDB" id="A0A4Z0H9Z0"/>
<sequence>MPAQDKSASTSVALCVDWANDTLTVIDTSAPTTQPLPISQVLGTGSGPRTLAIGPGGTRVYVPNWGAATLSVFTRENGTTSLLTTSAVGANPCAVLAGLAHEQVCVANRGGDSVTVLTVDGGTPANCRLGTGTLPHALAGSPDGARVLVANWGTGSVSLIDVSAATDPTLLDPPLKLKGSPRVLAAHPSRPVGYAAVWNAADGGETGTVYAIDLSGSQPTALEPTVAVVDAQPRAMAVTADGCSLYVANYGSGSGHGSVGILPLRPDTGALTGALRMAGVVPNPVAVAVPPGGTDCYVVSQTAGTVAACDTSGSTLMILPVGRAPAGLAAAGGYLYITDNGTGKLTTVRTMPVESRKLDARTGARPVNVAVSPDGECVYTADSGATTVSVLPTNAASGTTIELPAGNKPWGVAIAANGSLACATAPDTNRLFILRKGTNGICDATGITPEPIDLGAGTAPRGVAITPDSRYAVTANAANGTVSLVGLGPQTITNEDIKASEPVGLAVSEDESHLYVSDFASSGASHISVLHHEPLKGTWSHSMKITGDHLFGSEGLAIADGGDKGPCLYVAGRSESNLVVLRKRVSGTWAEEYTVDKEAGKFNSPWGLALAHKRRLLFVANSPIGTSEPITISVFAVQPDASHSPGDNQNPRYYGSISLPYAPYPMGLGISADEKYLYLATHSGDSFKKIYAMKLRDEINETTKEYLEASDEISHSALNSPTGLACSASGEQLYVANRGVRPQGGQAYQGGGVYVLTLGEDRLTLNGDPRLLLSDTAGTPYSVAVAAGRVYVAHRESKKISVLDQSIRHIPCTGPGHSVYEPWDVACTADGSYAYVADRKSPCVHDVDLPAQKLVGWIATPSRGVPTGVVCAPSGVRVYVVESGKVTVLQRQVQPAAAGWKATLAEASMGVALHPSRPLLYVACKSKLHPLATEWNASGTVLDVGSDLRGVAIHPDGTHGYLVDGTEGGATTAAIRVVGLTDPGSPTDTGSVSYLPAGVEPTAAAIHQAGSHTVLYVAGRSKEKGGVWAYSVADDHITLTVQTSLDDLGKTCGLAVRASPGQAYLYLITEEQDGSRLHVLDLSSPTSPASTGTTVLRPDKVRDLTIHPRGWYGYATTTFGSVLVFDMGNPLRPRQAGQPKSVADGAPGGVALGPTGRAYLAQDTEVRQLVLGPPGPADARDQYALAGSPQAVEISGNGENLFVTTAEAPGRLTVLDAWTGQLRGHIKAGTELAGMALAPDGQHLYAADSGGSAVSVVDTPLDTMIGTTEVGLDPRQVICT</sequence>
<proteinExistence type="predicted"/>
<dbReference type="Proteomes" id="UP000297948">
    <property type="component" value="Unassembled WGS sequence"/>
</dbReference>
<dbReference type="RefSeq" id="WP_135339209.1">
    <property type="nucleotide sequence ID" value="NZ_JBHLTX010000060.1"/>
</dbReference>
<dbReference type="InterPro" id="IPR011044">
    <property type="entry name" value="Quino_amine_DH_bsu"/>
</dbReference>
<dbReference type="SUPFAM" id="SSF50969">
    <property type="entry name" value="YVTN repeat-like/Quinoprotein amine dehydrogenase"/>
    <property type="match status" value="1"/>
</dbReference>
<dbReference type="InterPro" id="IPR019405">
    <property type="entry name" value="Lactonase_7-beta_prop"/>
</dbReference>
<dbReference type="SUPFAM" id="SSF50956">
    <property type="entry name" value="Thermostable phytase (3-phytase)"/>
    <property type="match status" value="1"/>
</dbReference>
<dbReference type="Gene3D" id="2.130.10.10">
    <property type="entry name" value="YVTN repeat-like/Quinoprotein amine dehydrogenase"/>
    <property type="match status" value="8"/>
</dbReference>
<name>A0A4Z0H9Z0_9ACTN</name>
<dbReference type="EMBL" id="SRID01000097">
    <property type="protein sequence ID" value="TGB10025.1"/>
    <property type="molecule type" value="Genomic_DNA"/>
</dbReference>
<dbReference type="SUPFAM" id="SSF75011">
    <property type="entry name" value="3-carboxy-cis,cis-mucoante lactonizing enzyme"/>
    <property type="match status" value="2"/>
</dbReference>
<organism evidence="1 2">
    <name type="scientific">Streptomyces palmae</name>
    <dbReference type="NCBI Taxonomy" id="1701085"/>
    <lineage>
        <taxon>Bacteria</taxon>
        <taxon>Bacillati</taxon>
        <taxon>Actinomycetota</taxon>
        <taxon>Actinomycetes</taxon>
        <taxon>Kitasatosporales</taxon>
        <taxon>Streptomycetaceae</taxon>
        <taxon>Streptomyces</taxon>
    </lineage>
</organism>
<dbReference type="Pfam" id="PF10282">
    <property type="entry name" value="Lactonase"/>
    <property type="match status" value="1"/>
</dbReference>
<evidence type="ECO:0000313" key="2">
    <source>
        <dbReference type="Proteomes" id="UP000297948"/>
    </source>
</evidence>
<evidence type="ECO:0008006" key="3">
    <source>
        <dbReference type="Google" id="ProtNLM"/>
    </source>
</evidence>
<protein>
    <recommendedName>
        <fullName evidence="3">YncE family protein</fullName>
    </recommendedName>
</protein>
<dbReference type="InterPro" id="IPR015943">
    <property type="entry name" value="WD40/YVTN_repeat-like_dom_sf"/>
</dbReference>
<gene>
    <name evidence="1" type="ORF">E4099_13160</name>
</gene>
<dbReference type="PANTHER" id="PTHR47197:SF3">
    <property type="entry name" value="DIHYDRO-HEME D1 DEHYDROGENASE"/>
    <property type="match status" value="1"/>
</dbReference>